<evidence type="ECO:0000313" key="5">
    <source>
        <dbReference type="EMBL" id="AYF75750.1"/>
    </source>
</evidence>
<feature type="region of interest" description="Disordered" evidence="2">
    <location>
        <begin position="182"/>
        <end position="222"/>
    </location>
</feature>
<dbReference type="SUPFAM" id="SSF54593">
    <property type="entry name" value="Glyoxalase/Bleomycin resistance protein/Dihydroxybiphenyl dioxygenase"/>
    <property type="match status" value="1"/>
</dbReference>
<sequence>MALSAARFTRATDRLAQCALFYREIVGLAELFAFTDHAGYSGYVFGLPGAATQLELVHRDGAPPAPAPDAEHAVVLYARGGFEGLRKRLADHAIAEVVPDNPYWVAAGAFAVLDPDGWMLIVVPAAASPVGIEEFTGDRAQIAFSFRLAEDSEQALAGYLGRGRVWVARTADGRVVGHIQAAPLPQPAATGTGTAQEAEPEAAEATATEATTAAEDAPEDGGVTAAATATATAAEAKAATATATEAAPADGAATAADSAAVTAAVSVWEIVNTAVAEDFRGAGLGRRLIEQVVAAATAAGVTRLEVATGAADIGNLRFYQRCGFRMSRVVADVFTPEAGYPEGLEVEGIPLRDQVWFTRML</sequence>
<reference evidence="5 6" key="1">
    <citation type="submission" date="2018-09" db="EMBL/GenBank/DDBJ databases">
        <title>Nocardia yunnanensis sp. nov., an actinomycete isolated from a soil sample.</title>
        <authorList>
            <person name="Zhang J."/>
        </authorList>
    </citation>
    <scope>NUCLEOTIDE SEQUENCE [LARGE SCALE GENOMIC DNA]</scope>
    <source>
        <strain evidence="5 6">CFHS0054</strain>
    </source>
</reference>
<dbReference type="InterPro" id="IPR000182">
    <property type="entry name" value="GNAT_dom"/>
</dbReference>
<dbReference type="InterPro" id="IPR050769">
    <property type="entry name" value="NAT_camello-type"/>
</dbReference>
<dbReference type="Pfam" id="PF00583">
    <property type="entry name" value="Acetyltransf_1"/>
    <property type="match status" value="1"/>
</dbReference>
<dbReference type="KEGG" id="nyu:D7D52_20025"/>
<proteinExistence type="predicted"/>
<dbReference type="GO" id="GO:0008080">
    <property type="term" value="F:N-acetyltransferase activity"/>
    <property type="evidence" value="ECO:0007669"/>
    <property type="project" value="InterPro"/>
</dbReference>
<evidence type="ECO:0000313" key="6">
    <source>
        <dbReference type="Proteomes" id="UP000267164"/>
    </source>
</evidence>
<dbReference type="Pfam" id="PF22658">
    <property type="entry name" value="YycE-like_N"/>
    <property type="match status" value="1"/>
</dbReference>
<dbReference type="EMBL" id="CP032568">
    <property type="protein sequence ID" value="AYF75750.1"/>
    <property type="molecule type" value="Genomic_DNA"/>
</dbReference>
<accession>A0A386ZDX7</accession>
<dbReference type="InterPro" id="IPR058998">
    <property type="entry name" value="YycE-like_N"/>
</dbReference>
<dbReference type="Gene3D" id="3.10.180.10">
    <property type="entry name" value="2,3-Dihydroxybiphenyl 1,2-Dioxygenase, domain 1"/>
    <property type="match status" value="1"/>
</dbReference>
<dbReference type="OrthoDB" id="8018325at2"/>
<dbReference type="InterPro" id="IPR029068">
    <property type="entry name" value="Glyas_Bleomycin-R_OHBP_Dase"/>
</dbReference>
<protein>
    <submittedName>
        <fullName evidence="5">GNAT family N-acetyltransferase</fullName>
    </submittedName>
</protein>
<keyword evidence="1 5" id="KW-0808">Transferase</keyword>
<keyword evidence="6" id="KW-1185">Reference proteome</keyword>
<feature type="domain" description="N-acetyltransferase" evidence="3">
    <location>
        <begin position="211"/>
        <end position="347"/>
    </location>
</feature>
<dbReference type="PROSITE" id="PS51186">
    <property type="entry name" value="GNAT"/>
    <property type="match status" value="1"/>
</dbReference>
<dbReference type="AlphaFoldDB" id="A0A386ZDX7"/>
<feature type="domain" description="VOC" evidence="4">
    <location>
        <begin position="4"/>
        <end position="125"/>
    </location>
</feature>
<dbReference type="InterPro" id="IPR016181">
    <property type="entry name" value="Acyl_CoA_acyltransferase"/>
</dbReference>
<evidence type="ECO:0000256" key="2">
    <source>
        <dbReference type="SAM" id="MobiDB-lite"/>
    </source>
</evidence>
<dbReference type="PANTHER" id="PTHR13947:SF37">
    <property type="entry name" value="LD18367P"/>
    <property type="match status" value="1"/>
</dbReference>
<evidence type="ECO:0000256" key="1">
    <source>
        <dbReference type="ARBA" id="ARBA00022679"/>
    </source>
</evidence>
<dbReference type="InterPro" id="IPR037523">
    <property type="entry name" value="VOC_core"/>
</dbReference>
<name>A0A386ZDX7_9NOCA</name>
<evidence type="ECO:0000259" key="4">
    <source>
        <dbReference type="PROSITE" id="PS51819"/>
    </source>
</evidence>
<dbReference type="Gene3D" id="3.40.630.30">
    <property type="match status" value="1"/>
</dbReference>
<organism evidence="5 6">
    <name type="scientific">Nocardia yunnanensis</name>
    <dbReference type="NCBI Taxonomy" id="2382165"/>
    <lineage>
        <taxon>Bacteria</taxon>
        <taxon>Bacillati</taxon>
        <taxon>Actinomycetota</taxon>
        <taxon>Actinomycetes</taxon>
        <taxon>Mycobacteriales</taxon>
        <taxon>Nocardiaceae</taxon>
        <taxon>Nocardia</taxon>
    </lineage>
</organism>
<evidence type="ECO:0000259" key="3">
    <source>
        <dbReference type="PROSITE" id="PS51186"/>
    </source>
</evidence>
<dbReference type="PROSITE" id="PS51819">
    <property type="entry name" value="VOC"/>
    <property type="match status" value="1"/>
</dbReference>
<dbReference type="Proteomes" id="UP000267164">
    <property type="component" value="Chromosome"/>
</dbReference>
<dbReference type="PANTHER" id="PTHR13947">
    <property type="entry name" value="GNAT FAMILY N-ACETYLTRANSFERASE"/>
    <property type="match status" value="1"/>
</dbReference>
<dbReference type="SUPFAM" id="SSF55729">
    <property type="entry name" value="Acyl-CoA N-acyltransferases (Nat)"/>
    <property type="match status" value="1"/>
</dbReference>
<gene>
    <name evidence="5" type="ORF">D7D52_20025</name>
</gene>